<dbReference type="PROSITE" id="PS51257">
    <property type="entry name" value="PROKAR_LIPOPROTEIN"/>
    <property type="match status" value="1"/>
</dbReference>
<keyword evidence="1" id="KW-0732">Signal</keyword>
<dbReference type="Pfam" id="PF00144">
    <property type="entry name" value="Beta-lactamase"/>
    <property type="match status" value="1"/>
</dbReference>
<keyword evidence="4" id="KW-1185">Reference proteome</keyword>
<dbReference type="InterPro" id="IPR001466">
    <property type="entry name" value="Beta-lactam-related"/>
</dbReference>
<dbReference type="AlphaFoldDB" id="A0A4S4FVL7"/>
<feature type="signal peptide" evidence="1">
    <location>
        <begin position="1"/>
        <end position="19"/>
    </location>
</feature>
<protein>
    <submittedName>
        <fullName evidence="3">Beta-lactamase family protein</fullName>
    </submittedName>
</protein>
<evidence type="ECO:0000313" key="4">
    <source>
        <dbReference type="Proteomes" id="UP000307380"/>
    </source>
</evidence>
<comment type="caution">
    <text evidence="3">The sequence shown here is derived from an EMBL/GenBank/DDBJ whole genome shotgun (WGS) entry which is preliminary data.</text>
</comment>
<evidence type="ECO:0000259" key="2">
    <source>
        <dbReference type="Pfam" id="PF00144"/>
    </source>
</evidence>
<dbReference type="InterPro" id="IPR050491">
    <property type="entry name" value="AmpC-like"/>
</dbReference>
<proteinExistence type="predicted"/>
<feature type="chain" id="PRO_5039560801" evidence="1">
    <location>
        <begin position="20"/>
        <end position="419"/>
    </location>
</feature>
<reference evidence="3 4" key="1">
    <citation type="submission" date="2019-04" db="EMBL/GenBank/DDBJ databases">
        <authorList>
            <person name="Jiang L."/>
        </authorList>
    </citation>
    <scope>NUCLEOTIDE SEQUENCE [LARGE SCALE GENOMIC DNA]</scope>
    <source>
        <strain evidence="3 4">YIM 131861</strain>
    </source>
</reference>
<organism evidence="3 4">
    <name type="scientific">Orlajensenia flava</name>
    <dbReference type="NCBI Taxonomy" id="2565934"/>
    <lineage>
        <taxon>Bacteria</taxon>
        <taxon>Bacillati</taxon>
        <taxon>Actinomycetota</taxon>
        <taxon>Actinomycetes</taxon>
        <taxon>Micrococcales</taxon>
        <taxon>Microbacteriaceae</taxon>
        <taxon>Orlajensenia</taxon>
    </lineage>
</organism>
<dbReference type="SUPFAM" id="SSF56601">
    <property type="entry name" value="beta-lactamase/transpeptidase-like"/>
    <property type="match status" value="1"/>
</dbReference>
<name>A0A4S4FVL7_9MICO</name>
<evidence type="ECO:0000256" key="1">
    <source>
        <dbReference type="SAM" id="SignalP"/>
    </source>
</evidence>
<dbReference type="Proteomes" id="UP000307380">
    <property type="component" value="Unassembled WGS sequence"/>
</dbReference>
<accession>A0A4S4FVL7</accession>
<feature type="domain" description="Beta-lactamase-related" evidence="2">
    <location>
        <begin position="48"/>
        <end position="364"/>
    </location>
</feature>
<dbReference type="OrthoDB" id="9809635at2"/>
<dbReference type="InterPro" id="IPR012338">
    <property type="entry name" value="Beta-lactam/transpept-like"/>
</dbReference>
<dbReference type="PANTHER" id="PTHR46825">
    <property type="entry name" value="D-ALANYL-D-ALANINE-CARBOXYPEPTIDASE/ENDOPEPTIDASE AMPH"/>
    <property type="match status" value="1"/>
</dbReference>
<dbReference type="Gene3D" id="3.40.710.10">
    <property type="entry name" value="DD-peptidase/beta-lactamase superfamily"/>
    <property type="match status" value="1"/>
</dbReference>
<dbReference type="PANTHER" id="PTHR46825:SF7">
    <property type="entry name" value="D-ALANYL-D-ALANINE CARBOXYPEPTIDASE"/>
    <property type="match status" value="1"/>
</dbReference>
<gene>
    <name evidence="3" type="ORF">E6C70_10905</name>
</gene>
<sequence length="419" mass="42307">MVRAAAVVIAAALALSACSATGGARVNVPAQTDGSFSSATTGALSEAVKTAMKLSASSGAVAGVWAPWAGEWTAATGTTTIGGKTPMTEDMRFRIGELTQGMTCTVLLRLVEEGKVTLDEKVSKALPAAPGMGGITLGELCQGTSGLADYGAALAPYVANTPERMWPPLELLAAGQGGVPTGAPGAAYAASDTGFVLLGLALEEVTHRSWNDLYAQYVVGPLALDSTSLPDPSSTRIPGPHASGYIAPRGGDGAVQCDAVHDVSSMSSSFGWTAGGMVSTVDDLKTWTQALATGSVLDASSTKTAWTTIPLGADAPTWEGYGFGATQYGPLRGGSADMGGFMTAAFTEPKSGLTVVVMLNNATAGKGFVQSLALQLASVVSKEPAASGKTAPSFQFPWSADQMVEAMQKGAVCQPAPAG</sequence>
<dbReference type="EMBL" id="SSSN01000007">
    <property type="protein sequence ID" value="THG34072.1"/>
    <property type="molecule type" value="Genomic_DNA"/>
</dbReference>
<evidence type="ECO:0000313" key="3">
    <source>
        <dbReference type="EMBL" id="THG34072.1"/>
    </source>
</evidence>